<proteinExistence type="predicted"/>
<sequence length="105" mass="11923">MADQYQKQLMEIVVNKVLKKYNVTSSVELTSAERNKVKEIVEKMQADVEHFLANQNVQISDKDFHEAPSQEQPQPGQSGGAKPGRTFVQSPNNVHNVKTFINKKR</sequence>
<evidence type="ECO:0000313" key="3">
    <source>
        <dbReference type="Proteomes" id="UP001139179"/>
    </source>
</evidence>
<name>A0A9X2IME7_9BACI</name>
<keyword evidence="3" id="KW-1185">Reference proteome</keyword>
<dbReference type="RefSeq" id="WP_251221791.1">
    <property type="nucleotide sequence ID" value="NZ_JAMBOL010000001.1"/>
</dbReference>
<accession>A0A9X2IME7</accession>
<feature type="compositionally biased region" description="Polar residues" evidence="1">
    <location>
        <begin position="87"/>
        <end position="96"/>
    </location>
</feature>
<protein>
    <submittedName>
        <fullName evidence="2">Uncharacterized protein</fullName>
    </submittedName>
</protein>
<dbReference type="AlphaFoldDB" id="A0A9X2IME7"/>
<evidence type="ECO:0000256" key="1">
    <source>
        <dbReference type="SAM" id="MobiDB-lite"/>
    </source>
</evidence>
<dbReference type="Proteomes" id="UP001139179">
    <property type="component" value="Unassembled WGS sequence"/>
</dbReference>
<feature type="region of interest" description="Disordered" evidence="1">
    <location>
        <begin position="58"/>
        <end position="105"/>
    </location>
</feature>
<comment type="caution">
    <text evidence="2">The sequence shown here is derived from an EMBL/GenBank/DDBJ whole genome shotgun (WGS) entry which is preliminary data.</text>
</comment>
<reference evidence="2" key="1">
    <citation type="submission" date="2022-05" db="EMBL/GenBank/DDBJ databases">
        <title>Comparative Genomics of Spacecraft Associated Microbes.</title>
        <authorList>
            <person name="Tran M.T."/>
            <person name="Wright A."/>
            <person name="Seuylemezian A."/>
            <person name="Eisen J."/>
            <person name="Coil D."/>
        </authorList>
    </citation>
    <scope>NUCLEOTIDE SEQUENCE</scope>
    <source>
        <strain evidence="2">214.1.1</strain>
    </source>
</reference>
<gene>
    <name evidence="2" type="ORF">M3202_02595</name>
</gene>
<organism evidence="2 3">
    <name type="scientific">Halalkalibacter oceani</name>
    <dbReference type="NCBI Taxonomy" id="1653776"/>
    <lineage>
        <taxon>Bacteria</taxon>
        <taxon>Bacillati</taxon>
        <taxon>Bacillota</taxon>
        <taxon>Bacilli</taxon>
        <taxon>Bacillales</taxon>
        <taxon>Bacillaceae</taxon>
        <taxon>Halalkalibacter</taxon>
    </lineage>
</organism>
<dbReference type="EMBL" id="JAMBOL010000001">
    <property type="protein sequence ID" value="MCM3712955.1"/>
    <property type="molecule type" value="Genomic_DNA"/>
</dbReference>
<evidence type="ECO:0000313" key="2">
    <source>
        <dbReference type="EMBL" id="MCM3712955.1"/>
    </source>
</evidence>